<dbReference type="EMBL" id="EQ995492">
    <property type="protein sequence ID" value="EEF22264.1"/>
    <property type="molecule type" value="Genomic_DNA"/>
</dbReference>
<organism evidence="1 2">
    <name type="scientific">Ricinus communis</name>
    <name type="common">Castor bean</name>
    <dbReference type="NCBI Taxonomy" id="3988"/>
    <lineage>
        <taxon>Eukaryota</taxon>
        <taxon>Viridiplantae</taxon>
        <taxon>Streptophyta</taxon>
        <taxon>Embryophyta</taxon>
        <taxon>Tracheophyta</taxon>
        <taxon>Spermatophyta</taxon>
        <taxon>Magnoliopsida</taxon>
        <taxon>eudicotyledons</taxon>
        <taxon>Gunneridae</taxon>
        <taxon>Pentapetalae</taxon>
        <taxon>rosids</taxon>
        <taxon>fabids</taxon>
        <taxon>Malpighiales</taxon>
        <taxon>Euphorbiaceae</taxon>
        <taxon>Acalyphoideae</taxon>
        <taxon>Acalypheae</taxon>
        <taxon>Ricinus</taxon>
    </lineage>
</organism>
<evidence type="ECO:0000313" key="2">
    <source>
        <dbReference type="Proteomes" id="UP000008311"/>
    </source>
</evidence>
<keyword evidence="2" id="KW-1185">Reference proteome</keyword>
<proteinExistence type="predicted"/>
<sequence length="300" mass="32992">ARAAGGGAVVQAAAHRAVHGRDRHAGLEFRRPVAAQGRLQQARHLDGRDAFDARQARAVFHHEAGVVDAVRAHPGAHDRLAAGERRGGRAGYRRLRMTAQHGVGFERAQAQEEQAGKRVVGRLVDVADDFRQRARHVLGQQARARRRGAFDGRAREGAAQRLPQAAHEAGDVFLAVDQVDRIAGHAVFREGSVQHDLQAAGARHDVRLLPAVFPLRAVGVDEFHVRFDRHAVELGLHRHAHAGSRLAVRAGRRAQVHLQHVAVDEDRVRNDVVIGFRRLVEPRRAQVRAGGIEQRAVDDE</sequence>
<dbReference type="AlphaFoldDB" id="B9TPF0"/>
<reference evidence="2" key="1">
    <citation type="journal article" date="2010" name="Nat. Biotechnol.">
        <title>Draft genome sequence of the oilseed species Ricinus communis.</title>
        <authorList>
            <person name="Chan A.P."/>
            <person name="Crabtree J."/>
            <person name="Zhao Q."/>
            <person name="Lorenzi H."/>
            <person name="Orvis J."/>
            <person name="Puiu D."/>
            <person name="Melake-Berhan A."/>
            <person name="Jones K.M."/>
            <person name="Redman J."/>
            <person name="Chen G."/>
            <person name="Cahoon E.B."/>
            <person name="Gedil M."/>
            <person name="Stanke M."/>
            <person name="Haas B.J."/>
            <person name="Wortman J.R."/>
            <person name="Fraser-Liggett C.M."/>
            <person name="Ravel J."/>
            <person name="Rabinowicz P.D."/>
        </authorList>
    </citation>
    <scope>NUCLEOTIDE SEQUENCE [LARGE SCALE GENOMIC DNA]</scope>
    <source>
        <strain evidence="2">cv. Hale</strain>
    </source>
</reference>
<feature type="non-terminal residue" evidence="1">
    <location>
        <position position="300"/>
    </location>
</feature>
<feature type="non-terminal residue" evidence="1">
    <location>
        <position position="1"/>
    </location>
</feature>
<dbReference type="Proteomes" id="UP000008311">
    <property type="component" value="Unassembled WGS sequence"/>
</dbReference>
<name>B9TPF0_RICCO</name>
<evidence type="ECO:0000313" key="1">
    <source>
        <dbReference type="EMBL" id="EEF22264.1"/>
    </source>
</evidence>
<accession>B9TPF0</accession>
<gene>
    <name evidence="1" type="ORF">RCOM_2027750</name>
</gene>
<protein>
    <submittedName>
        <fullName evidence="1">Uncharacterized protein</fullName>
    </submittedName>
</protein>
<dbReference type="InParanoid" id="B9TPF0"/>